<reference evidence="6 7" key="1">
    <citation type="submission" date="2019-06" db="EMBL/GenBank/DDBJ databases">
        <title>A complete genome sequence for Luteibacter pinisoli MAH-14.</title>
        <authorList>
            <person name="Baltrus D.A."/>
        </authorList>
    </citation>
    <scope>NUCLEOTIDE SEQUENCE [LARGE SCALE GENOMIC DNA]</scope>
    <source>
        <strain evidence="6 7">MAH-14</strain>
    </source>
</reference>
<evidence type="ECO:0000256" key="1">
    <source>
        <dbReference type="ARBA" id="ARBA00022723"/>
    </source>
</evidence>
<dbReference type="InterPro" id="IPR011044">
    <property type="entry name" value="Quino_amine_DH_bsu"/>
</dbReference>
<dbReference type="KEGG" id="lpy:FIV34_10140"/>
<feature type="chain" id="PRO_5021330242" description="PilY1 beta-propeller domain-containing protein" evidence="4">
    <location>
        <begin position="27"/>
        <end position="1255"/>
    </location>
</feature>
<organism evidence="6 7">
    <name type="scientific">Luteibacter pinisoli</name>
    <dbReference type="NCBI Taxonomy" id="2589080"/>
    <lineage>
        <taxon>Bacteria</taxon>
        <taxon>Pseudomonadati</taxon>
        <taxon>Pseudomonadota</taxon>
        <taxon>Gammaproteobacteria</taxon>
        <taxon>Lysobacterales</taxon>
        <taxon>Rhodanobacteraceae</taxon>
        <taxon>Luteibacter</taxon>
    </lineage>
</organism>
<accession>A0A4Y5Z3P5</accession>
<keyword evidence="1" id="KW-0479">Metal-binding</keyword>
<dbReference type="Pfam" id="PF05567">
    <property type="entry name" value="T4P_PilY1"/>
    <property type="match status" value="1"/>
</dbReference>
<dbReference type="Proteomes" id="UP000316093">
    <property type="component" value="Chromosome"/>
</dbReference>
<evidence type="ECO:0000313" key="7">
    <source>
        <dbReference type="Proteomes" id="UP000316093"/>
    </source>
</evidence>
<dbReference type="SUPFAM" id="SSF50969">
    <property type="entry name" value="YVTN repeat-like/Quinoprotein amine dehydrogenase"/>
    <property type="match status" value="1"/>
</dbReference>
<name>A0A4Y5Z3P5_9GAMM</name>
<feature type="domain" description="PilY1 beta-propeller" evidence="5">
    <location>
        <begin position="712"/>
        <end position="1105"/>
    </location>
</feature>
<keyword evidence="4" id="KW-0732">Signal</keyword>
<dbReference type="RefSeq" id="WP_139982306.1">
    <property type="nucleotide sequence ID" value="NZ_CP041046.1"/>
</dbReference>
<keyword evidence="7" id="KW-1185">Reference proteome</keyword>
<evidence type="ECO:0000256" key="3">
    <source>
        <dbReference type="SAM" id="MobiDB-lite"/>
    </source>
</evidence>
<feature type="signal peptide" evidence="4">
    <location>
        <begin position="1"/>
        <end position="26"/>
    </location>
</feature>
<dbReference type="AlphaFoldDB" id="A0A4Y5Z3P5"/>
<dbReference type="OrthoDB" id="7156875at2"/>
<keyword evidence="2" id="KW-0106">Calcium</keyword>
<evidence type="ECO:0000313" key="6">
    <source>
        <dbReference type="EMBL" id="QDE39536.1"/>
    </source>
</evidence>
<dbReference type="InterPro" id="IPR008707">
    <property type="entry name" value="B-propeller_PilY1"/>
</dbReference>
<evidence type="ECO:0000259" key="5">
    <source>
        <dbReference type="Pfam" id="PF05567"/>
    </source>
</evidence>
<evidence type="ECO:0000256" key="2">
    <source>
        <dbReference type="ARBA" id="ARBA00022837"/>
    </source>
</evidence>
<dbReference type="GO" id="GO:0046872">
    <property type="term" value="F:metal ion binding"/>
    <property type="evidence" value="ECO:0007669"/>
    <property type="project" value="UniProtKB-KW"/>
</dbReference>
<gene>
    <name evidence="6" type="ORF">FIV34_10140</name>
</gene>
<protein>
    <recommendedName>
        <fullName evidence="5">PilY1 beta-propeller domain-containing protein</fullName>
    </recommendedName>
</protein>
<evidence type="ECO:0000256" key="4">
    <source>
        <dbReference type="SAM" id="SignalP"/>
    </source>
</evidence>
<feature type="region of interest" description="Disordered" evidence="3">
    <location>
        <begin position="637"/>
        <end position="656"/>
    </location>
</feature>
<sequence>MTRLSFPWRLVLSCLATLLVGSAAQATTVTITKTPPGVTSKVAPNIVVTFDDSGSMNSTSIPDAMDDNNGKKYYYSATGNPIYFDPTVTYVVPPDALGQPLGTPTFTSAWRDGYCANTLNKKCWSPNNGKYLDPVLVNLSTSFSTNFLTNVLAGNSPCPRDANETGWYRSNGTCAALEIPTAVRGAHVTTVLGIPVSTTYDTGAFYYVCTSPTDESTCTYHLVSNESAAIQANFAIWYSYYRTRNFNARAAIGRVFGAIADNAVRVSWQTLQSQTGSGAYYTGAGSYSGLAYGALATASKILELANTSGCAGTATSDTCWRSQFMNWIYGVPASGGTPTRVATIAAGEFYKRKLSTSPTSQDPYWNGSTSTPGELACRKNFHMLVTDGYWNGDSPKAVATPDNTATTLPDNKSYSVSDPNSKIYWNQSGTTSPSLADIAFNYWATDLRTDLNNIVPAYWPDLSTGVTSATATVDPANPGATGEVYFNPANDPATWQHMSQYMVTMGISGTLDYDGDYLALRKGSKSWPNPDTGGGAVNIDDTWHAAINSRGGYFSAADPTSLVSSLSSILSSVIASSSTSLTLSLSTNVLTANAIAYFAGYDTTSWGGTFEAHPVSSAGVVGAALWSAGAKLDLRSPASDPRQIATSTGPGTGTGTTFTYDNLSTAEKAALNSSDGTGATATIDNLGVQRVAWLSGTRTLEGTTFRTRATTLGAIFGSQPAYVGAASGNYSDSFPANSPEAATGAPTYSSFLATASTRQPVVYVGANDGMLHAFDARLAAVAGGKEGSERWAYVPATVYPNLPAQSKLNQFTFTPTVDGSPVTGDVYFANANATNASTKGWHTLLVGSLRYGGRGVFGIDITDPTAMTTASAVATKVLWEFNSDSVSTVGTPGNLGYTFGTPVIARIAWTNSAASGTTPANIGRWVVLVPGGYFPDGSTATAAGNSYSSLFVLDAQTGTLLKEIRTPTGAGATASHGLFTPTLGDYDGDQVADVAFAGDLDGNVWRIDLSNASLSSTTQSQGVSLLFKPATANAQSITTAPRLVADPNSAYFMVVFGTGRFLSTADSADTTVQAIYGVRDPGAAVTTPVTLSALTQQTMSVDATTGAIGVSNNTVPTTSSGWYLALNNPAGERVVVTPALDATSNTVTFSTLIPTANDPCTTAGSGSFLALDGTTGTAAYGVSIGASGYNVGTGFSLAGARVTGTATSGALSTAASLSGAKSLPPGMTTTYNGYTPSTAIPTARRRSWRVLNSEN</sequence>
<dbReference type="EMBL" id="CP041046">
    <property type="protein sequence ID" value="QDE39536.1"/>
    <property type="molecule type" value="Genomic_DNA"/>
</dbReference>
<proteinExistence type="predicted"/>